<dbReference type="InterPro" id="IPR029058">
    <property type="entry name" value="AB_hydrolase_fold"/>
</dbReference>
<dbReference type="FunFam" id="3.40.50.1820:FF:000487">
    <property type="entry name" value="Dienelactone hydrolase"/>
    <property type="match status" value="1"/>
</dbReference>
<dbReference type="STRING" id="1300347.I601_3201"/>
<protein>
    <submittedName>
        <fullName evidence="3">Alpha/beta hydrolase family protein</fullName>
    </submittedName>
</protein>
<reference evidence="3 4" key="1">
    <citation type="submission" date="2016-03" db="EMBL/GenBank/DDBJ databases">
        <title>Complete genome sequence of a soil Actinobacterium, Nocardioides dokdonensis FR1436.</title>
        <authorList>
            <person name="Kwon S.-K."/>
            <person name="Kim K."/>
            <person name="Kim J.F."/>
        </authorList>
    </citation>
    <scope>NUCLEOTIDE SEQUENCE [LARGE SCALE GENOMIC DNA]</scope>
    <source>
        <strain evidence="3 4">FR1436</strain>
    </source>
</reference>
<dbReference type="Pfam" id="PF02566">
    <property type="entry name" value="OsmC"/>
    <property type="match status" value="1"/>
</dbReference>
<dbReference type="InterPro" id="IPR015946">
    <property type="entry name" value="KH_dom-like_a/b"/>
</dbReference>
<dbReference type="Gene3D" id="3.40.50.1820">
    <property type="entry name" value="alpha/beta hydrolase"/>
    <property type="match status" value="1"/>
</dbReference>
<organism evidence="3 4">
    <name type="scientific">Nocardioides dokdonensis FR1436</name>
    <dbReference type="NCBI Taxonomy" id="1300347"/>
    <lineage>
        <taxon>Bacteria</taxon>
        <taxon>Bacillati</taxon>
        <taxon>Actinomycetota</taxon>
        <taxon>Actinomycetes</taxon>
        <taxon>Propionibacteriales</taxon>
        <taxon>Nocardioidaceae</taxon>
        <taxon>Nocardioides</taxon>
    </lineage>
</organism>
<name>A0A1A9GMT7_9ACTN</name>
<keyword evidence="4" id="KW-1185">Reference proteome</keyword>
<dbReference type="PANTHER" id="PTHR39624:SF2">
    <property type="entry name" value="OSMC-LIKE PROTEIN"/>
    <property type="match status" value="1"/>
</dbReference>
<dbReference type="InterPro" id="IPR022742">
    <property type="entry name" value="Hydrolase_4"/>
</dbReference>
<feature type="region of interest" description="Disordered" evidence="1">
    <location>
        <begin position="411"/>
        <end position="434"/>
    </location>
</feature>
<dbReference type="EMBL" id="CP015079">
    <property type="protein sequence ID" value="ANH39608.1"/>
    <property type="molecule type" value="Genomic_DNA"/>
</dbReference>
<proteinExistence type="predicted"/>
<keyword evidence="3" id="KW-0378">Hydrolase</keyword>
<dbReference type="OrthoDB" id="9789573at2"/>
<evidence type="ECO:0000313" key="3">
    <source>
        <dbReference type="EMBL" id="ANH39608.1"/>
    </source>
</evidence>
<dbReference type="GO" id="GO:0016787">
    <property type="term" value="F:hydrolase activity"/>
    <property type="evidence" value="ECO:0007669"/>
    <property type="project" value="UniProtKB-KW"/>
</dbReference>
<evidence type="ECO:0000313" key="4">
    <source>
        <dbReference type="Proteomes" id="UP000077868"/>
    </source>
</evidence>
<dbReference type="Proteomes" id="UP000077868">
    <property type="component" value="Chromosome"/>
</dbReference>
<gene>
    <name evidence="3" type="ORF">I601_3201</name>
</gene>
<dbReference type="KEGG" id="ndk:I601_3201"/>
<dbReference type="AlphaFoldDB" id="A0A1A9GMT7"/>
<dbReference type="SUPFAM" id="SSF82784">
    <property type="entry name" value="OsmC-like"/>
    <property type="match status" value="1"/>
</dbReference>
<dbReference type="Gene3D" id="3.30.300.20">
    <property type="match status" value="1"/>
</dbReference>
<evidence type="ECO:0000259" key="2">
    <source>
        <dbReference type="Pfam" id="PF12146"/>
    </source>
</evidence>
<dbReference type="SUPFAM" id="SSF53474">
    <property type="entry name" value="alpha/beta-Hydrolases"/>
    <property type="match status" value="1"/>
</dbReference>
<feature type="domain" description="Serine aminopeptidase S33" evidence="2">
    <location>
        <begin position="49"/>
        <end position="132"/>
    </location>
</feature>
<dbReference type="InterPro" id="IPR003718">
    <property type="entry name" value="OsmC/Ohr_fam"/>
</dbReference>
<dbReference type="PATRIC" id="fig|1300347.3.peg.3204"/>
<accession>A0A1A9GMT7</accession>
<dbReference type="PANTHER" id="PTHR39624">
    <property type="entry name" value="PROTEIN INVOLVED IN RIMO-MEDIATED BETA-METHYLTHIOLATION OF RIBOSOMAL PROTEIN S12 YCAO"/>
    <property type="match status" value="1"/>
</dbReference>
<dbReference type="InterPro" id="IPR036102">
    <property type="entry name" value="OsmC/Ohrsf"/>
</dbReference>
<feature type="compositionally biased region" description="Low complexity" evidence="1">
    <location>
        <begin position="424"/>
        <end position="434"/>
    </location>
</feature>
<dbReference type="Pfam" id="PF12146">
    <property type="entry name" value="Hydrolase_4"/>
    <property type="match status" value="1"/>
</dbReference>
<dbReference type="ESTHER" id="9actn-a0a1a9gmt7">
    <property type="family name" value="Est-OsmC"/>
</dbReference>
<sequence>MSSTTSTRIEFPGSSGAQLAGRLDLPQTNPQAYALFAHCFTCTKDVLAASRIAQALTGFGIAVLRFDFTGLGGSGGDFANTDFTSNVGDLVSAADYLRQHHQAPTILVGHSLGGAAVLAAAEHVPETRAVATIGAPAGTEHLLHLLAESRAEIEQKGEVEVCLASRPFRIRKQFLDDVTSQPQAERIQRLGVPLLVLHSPNDETVGVENARKIFEAARHPKSFVSLDGADHLLTRPDDARFAAAVLATWASRYLDDAAMSSAPPMSATALRAEEGLVVVSENGRGPYGQRITAGRHVLSADEPAPVGHDTGPSPYDLLLAGLGACTSMTLRMYAARKGWPLENVSVSLRHSRIHAKDCAGCATQSGQLDRVERVIELTGDLDAEQRRRLLEIADRCPVHRTLHSEVDVRTSMAPGDTLPRVADDATAATAEASA</sequence>
<dbReference type="RefSeq" id="WP_068115079.1">
    <property type="nucleotide sequence ID" value="NZ_CP015079.1"/>
</dbReference>
<evidence type="ECO:0000256" key="1">
    <source>
        <dbReference type="SAM" id="MobiDB-lite"/>
    </source>
</evidence>